<evidence type="ECO:0000256" key="6">
    <source>
        <dbReference type="ARBA" id="ARBA00023077"/>
    </source>
</evidence>
<keyword evidence="3 9" id="KW-1134">Transmembrane beta strand</keyword>
<dbReference type="InterPro" id="IPR039426">
    <property type="entry name" value="TonB-dep_rcpt-like"/>
</dbReference>
<evidence type="ECO:0000259" key="11">
    <source>
        <dbReference type="Pfam" id="PF00593"/>
    </source>
</evidence>
<evidence type="ECO:0000256" key="9">
    <source>
        <dbReference type="PROSITE-ProRule" id="PRU01360"/>
    </source>
</evidence>
<gene>
    <name evidence="13" type="ORF">HMPREF0202_02837</name>
</gene>
<dbReference type="Pfam" id="PF07715">
    <property type="entry name" value="Plug"/>
    <property type="match status" value="1"/>
</dbReference>
<dbReference type="AlphaFoldDB" id="U7UY78"/>
<evidence type="ECO:0000256" key="8">
    <source>
        <dbReference type="ARBA" id="ARBA00023237"/>
    </source>
</evidence>
<keyword evidence="6 10" id="KW-0798">TonB box</keyword>
<dbReference type="GO" id="GO:0044718">
    <property type="term" value="P:siderophore transmembrane transport"/>
    <property type="evidence" value="ECO:0007669"/>
    <property type="project" value="TreeGrafter"/>
</dbReference>
<keyword evidence="8 9" id="KW-0998">Cell outer membrane</keyword>
<evidence type="ECO:0000256" key="3">
    <source>
        <dbReference type="ARBA" id="ARBA00022452"/>
    </source>
</evidence>
<evidence type="ECO:0000256" key="7">
    <source>
        <dbReference type="ARBA" id="ARBA00023136"/>
    </source>
</evidence>
<accession>U7UY78</accession>
<evidence type="ECO:0000313" key="14">
    <source>
        <dbReference type="Proteomes" id="UP000017081"/>
    </source>
</evidence>
<comment type="similarity">
    <text evidence="9 10">Belongs to the TonB-dependent receptor family.</text>
</comment>
<comment type="subcellular location">
    <subcellularLocation>
        <location evidence="1 9">Cell outer membrane</location>
        <topology evidence="1 9">Multi-pass membrane protein</topology>
    </subcellularLocation>
</comment>
<evidence type="ECO:0000256" key="4">
    <source>
        <dbReference type="ARBA" id="ARBA00022692"/>
    </source>
</evidence>
<dbReference type="GO" id="GO:0009279">
    <property type="term" value="C:cell outer membrane"/>
    <property type="evidence" value="ECO:0007669"/>
    <property type="project" value="UniProtKB-SubCell"/>
</dbReference>
<keyword evidence="7 9" id="KW-0472">Membrane</keyword>
<name>U7UY78_9FUSO</name>
<evidence type="ECO:0008006" key="15">
    <source>
        <dbReference type="Google" id="ProtNLM"/>
    </source>
</evidence>
<dbReference type="PATRIC" id="fig|1319815.3.peg.2699"/>
<evidence type="ECO:0000256" key="1">
    <source>
        <dbReference type="ARBA" id="ARBA00004571"/>
    </source>
</evidence>
<dbReference type="InterPro" id="IPR037066">
    <property type="entry name" value="Plug_dom_sf"/>
</dbReference>
<keyword evidence="14" id="KW-1185">Reference proteome</keyword>
<dbReference type="Gene3D" id="2.170.130.10">
    <property type="entry name" value="TonB-dependent receptor, plug domain"/>
    <property type="match status" value="1"/>
</dbReference>
<keyword evidence="2 9" id="KW-0813">Transport</keyword>
<dbReference type="eggNOG" id="COG4771">
    <property type="taxonomic scope" value="Bacteria"/>
</dbReference>
<proteinExistence type="inferred from homology"/>
<dbReference type="InterPro" id="IPR010917">
    <property type="entry name" value="TonB_rcpt_CS"/>
</dbReference>
<sequence length="685" mass="78699">MGGKMSRKILGISYLLFSIISFGENTNKVIKLSDSVITTENFETTVRDTSANISIVTSQEIKDSGAKDLVDVLKNVPGIRVTRYAGTIKFDIRGLNSMYSDRNSLITLDGVPVSSSQISNLPLAMIDRVEVIPGGGNILYGDKAIGGVINVLTKNVENKDFYGNIFGDYGSYNTRKYGFLYGAKITDKFLAEVAFVEDSNNGWREHEDFRNHSFNLKAKYLLKNGEIEYKYTYNRDKNKLGVAVPRYISDNDRKNPGKISGSKYESNDNYLKISKNISSDTEFLIYGNYYYRKNSNFNRYAGNKYYGSFKRDGDDERKYVKAQIKHNYSPDGYFIVGMDYLDEAFKPYSVGKEYKKVTGLGENGKDKIMGYKNVQSGNSTKENFGTFFMNKYEVGKLQLSQGIRYDYSKYNFYWRDASLNNWNKIGTKDDSKYNNYSYELSANYLYSDTGSTYISYNRAFRTPTASEMRYTKNSEKLKPQVQDTIEIGLKDFLNDTYLSISTFYKKTHDEIYSAIPPEFSGMVNYNIGKTERVGFEGVAEHYIDKLTLKSSITYIKSKIVDGEYAGSEMPSVPNWKITGGLTYDFTEKFSTTFEGVYYSQSYDLDDLENLRGKNSGEYITFDLSAYYKITSDFMITGRIENIFDEKYDEYAGYWDDNYENNEWKFRRQYYPAIGRTLTIGISYTF</sequence>
<evidence type="ECO:0000256" key="2">
    <source>
        <dbReference type="ARBA" id="ARBA00022448"/>
    </source>
</evidence>
<evidence type="ECO:0000259" key="12">
    <source>
        <dbReference type="Pfam" id="PF07715"/>
    </source>
</evidence>
<dbReference type="CDD" id="cd01347">
    <property type="entry name" value="ligand_gated_channel"/>
    <property type="match status" value="1"/>
</dbReference>
<dbReference type="PROSITE" id="PS01156">
    <property type="entry name" value="TONB_DEPENDENT_REC_2"/>
    <property type="match status" value="1"/>
</dbReference>
<dbReference type="STRING" id="1319815.HMPREF0202_02837"/>
<evidence type="ECO:0000256" key="5">
    <source>
        <dbReference type="ARBA" id="ARBA00022729"/>
    </source>
</evidence>
<dbReference type="Gene3D" id="2.40.170.20">
    <property type="entry name" value="TonB-dependent receptor, beta-barrel domain"/>
    <property type="match status" value="1"/>
</dbReference>
<dbReference type="PANTHER" id="PTHR30069:SF27">
    <property type="entry name" value="BLL4766 PROTEIN"/>
    <property type="match status" value="1"/>
</dbReference>
<comment type="caution">
    <text evidence="13">The sequence shown here is derived from an EMBL/GenBank/DDBJ whole genome shotgun (WGS) entry which is preliminary data.</text>
</comment>
<feature type="domain" description="TonB-dependent receptor-like beta-barrel" evidence="11">
    <location>
        <begin position="226"/>
        <end position="642"/>
    </location>
</feature>
<keyword evidence="5" id="KW-0732">Signal</keyword>
<dbReference type="SUPFAM" id="SSF56935">
    <property type="entry name" value="Porins"/>
    <property type="match status" value="1"/>
</dbReference>
<dbReference type="EMBL" id="AXZF01000180">
    <property type="protein sequence ID" value="ERT64280.1"/>
    <property type="molecule type" value="Genomic_DNA"/>
</dbReference>
<dbReference type="InterPro" id="IPR036942">
    <property type="entry name" value="Beta-barrel_TonB_sf"/>
</dbReference>
<dbReference type="HOGENOM" id="CLU_008287_18_3_0"/>
<dbReference type="GO" id="GO:0015344">
    <property type="term" value="F:siderophore uptake transmembrane transporter activity"/>
    <property type="evidence" value="ECO:0007669"/>
    <property type="project" value="TreeGrafter"/>
</dbReference>
<evidence type="ECO:0000256" key="10">
    <source>
        <dbReference type="RuleBase" id="RU003357"/>
    </source>
</evidence>
<organism evidence="13 14">
    <name type="scientific">Cetobacterium somerae ATCC BAA-474</name>
    <dbReference type="NCBI Taxonomy" id="1319815"/>
    <lineage>
        <taxon>Bacteria</taxon>
        <taxon>Fusobacteriati</taxon>
        <taxon>Fusobacteriota</taxon>
        <taxon>Fusobacteriia</taxon>
        <taxon>Fusobacteriales</taxon>
        <taxon>Fusobacteriaceae</taxon>
        <taxon>Cetobacterium</taxon>
    </lineage>
</organism>
<keyword evidence="4 9" id="KW-0812">Transmembrane</keyword>
<dbReference type="InterPro" id="IPR000531">
    <property type="entry name" value="Beta-barrel_TonB"/>
</dbReference>
<dbReference type="Proteomes" id="UP000017081">
    <property type="component" value="Unassembled WGS sequence"/>
</dbReference>
<dbReference type="PANTHER" id="PTHR30069">
    <property type="entry name" value="TONB-DEPENDENT OUTER MEMBRANE RECEPTOR"/>
    <property type="match status" value="1"/>
</dbReference>
<feature type="domain" description="TonB-dependent receptor plug" evidence="12">
    <location>
        <begin position="46"/>
        <end position="148"/>
    </location>
</feature>
<dbReference type="Pfam" id="PF00593">
    <property type="entry name" value="TonB_dep_Rec_b-barrel"/>
    <property type="match status" value="1"/>
</dbReference>
<evidence type="ECO:0000313" key="13">
    <source>
        <dbReference type="EMBL" id="ERT64280.1"/>
    </source>
</evidence>
<dbReference type="PROSITE" id="PS52016">
    <property type="entry name" value="TONB_DEPENDENT_REC_3"/>
    <property type="match status" value="1"/>
</dbReference>
<dbReference type="InterPro" id="IPR012910">
    <property type="entry name" value="Plug_dom"/>
</dbReference>
<reference evidence="13 14" key="1">
    <citation type="submission" date="2013-08" db="EMBL/GenBank/DDBJ databases">
        <authorList>
            <person name="Weinstock G."/>
            <person name="Sodergren E."/>
            <person name="Wylie T."/>
            <person name="Fulton L."/>
            <person name="Fulton R."/>
            <person name="Fronick C."/>
            <person name="O'Laughlin M."/>
            <person name="Godfrey J."/>
            <person name="Miner T."/>
            <person name="Herter B."/>
            <person name="Appelbaum E."/>
            <person name="Cordes M."/>
            <person name="Lek S."/>
            <person name="Wollam A."/>
            <person name="Pepin K.H."/>
            <person name="Palsikar V.B."/>
            <person name="Mitreva M."/>
            <person name="Wilson R.K."/>
        </authorList>
    </citation>
    <scope>NUCLEOTIDE SEQUENCE [LARGE SCALE GENOMIC DNA]</scope>
    <source>
        <strain evidence="13 14">ATCC BAA-474</strain>
    </source>
</reference>
<protein>
    <recommendedName>
        <fullName evidence="15">TonB-dependent receptor</fullName>
    </recommendedName>
</protein>